<keyword evidence="11" id="KW-1185">Reference proteome</keyword>
<evidence type="ECO:0000256" key="7">
    <source>
        <dbReference type="SAM" id="Phobius"/>
    </source>
</evidence>
<feature type="transmembrane region" description="Helical" evidence="7">
    <location>
        <begin position="21"/>
        <end position="43"/>
    </location>
</feature>
<evidence type="ECO:0000313" key="10">
    <source>
        <dbReference type="EMBL" id="MDI6448727.1"/>
    </source>
</evidence>
<feature type="domain" description="ABC3 transporter permease C-terminal" evidence="8">
    <location>
        <begin position="712"/>
        <end position="825"/>
    </location>
</feature>
<feature type="transmembrane region" description="Helical" evidence="7">
    <location>
        <begin position="300"/>
        <end position="324"/>
    </location>
</feature>
<dbReference type="EMBL" id="JASCXX010000006">
    <property type="protein sequence ID" value="MDI6448727.1"/>
    <property type="molecule type" value="Genomic_DNA"/>
</dbReference>
<evidence type="ECO:0000256" key="2">
    <source>
        <dbReference type="ARBA" id="ARBA00022475"/>
    </source>
</evidence>
<feature type="transmembrane region" description="Helical" evidence="7">
    <location>
        <begin position="705"/>
        <end position="733"/>
    </location>
</feature>
<keyword evidence="2" id="KW-1003">Cell membrane</keyword>
<dbReference type="AlphaFoldDB" id="A0AAW6TTT5"/>
<evidence type="ECO:0000259" key="8">
    <source>
        <dbReference type="Pfam" id="PF02687"/>
    </source>
</evidence>
<sequence>MTTLWQDVRYGVRMLRKNPGFTVVAVVSLALGIGANTGIFTIFEQVLLRSLPVKDAGALVILTPEGKYIGSQWGGHVLSYPMFKDFQADEKLFDGVLCRRSEIVVMNDGRGAERIEIALVSGNYFEVLGVPPALGRTFVADDETAPGTNPVIVLSCDFWRSRFGGDPNVVGRTLRINDTAMEVVGVAVHGFNGLSLDSRPRLFLPITMKPQVSGGWERRMDDRRTQWVQVFSRLKPGLSCERAEVAIQTPYKQIIQREVEDASFAGVPAEEREQFLQSRLVLLPGRRGLSYLTTGLGRQFLLLMGLAGLVLLVTCANVSNLLVARTTRRQKEIMVRLAIGAGRWRIMRQVLVESLLLACAGGAAALLVAALTARAILRFAPGQLSLTLSPEINETMLAFNVILSAVAALLCGLVPAWRTTQVDLASTLKQQATSITGGRGTRLRQGMVVTQICLSLILLVASGLFIRSLAALYRIDPGFRPMNLVCFGLDLTRSGHDGPPRVDFCRQLRTQLRSIPGVTSTAFAKVPLLENDSWYNGIVVEGYEPKPGEDVASYCNSISPDYCRTVGMTMRLGREFNERDEMPGAGMVILVNEAFVRWFLPDRHPVGCRVGLRWSTDAQPDREIVGVVCDSRNANLRSSANPQVFFPYSQIGIDQMTVYARTSLPSQELFSAIRRQVRRLDDTMPLLNMRTMEDQLDRSLANERLIGFLSSLFGILATALAMIGLYGVTAYSVAQRVQEIGIRMALGAQRPSVVSLVLREGMTLAGIGVMVGLAGAFALTRVLRSWLFEISPTDPLTFSATALLLTAVALLACYLPARRAARVDPMVALRHE</sequence>
<organism evidence="10 11">
    <name type="scientific">Anaerobaca lacustris</name>
    <dbReference type="NCBI Taxonomy" id="3044600"/>
    <lineage>
        <taxon>Bacteria</taxon>
        <taxon>Pseudomonadati</taxon>
        <taxon>Planctomycetota</taxon>
        <taxon>Phycisphaerae</taxon>
        <taxon>Sedimentisphaerales</taxon>
        <taxon>Anaerobacaceae</taxon>
        <taxon>Anaerobaca</taxon>
    </lineage>
</organism>
<dbReference type="NCBIfam" id="TIGR03434">
    <property type="entry name" value="ADOP"/>
    <property type="match status" value="1"/>
</dbReference>
<feature type="domain" description="MacB-like periplasmic core" evidence="9">
    <location>
        <begin position="22"/>
        <end position="248"/>
    </location>
</feature>
<feature type="transmembrane region" description="Helical" evidence="7">
    <location>
        <begin position="798"/>
        <end position="817"/>
    </location>
</feature>
<accession>A0AAW6TTT5</accession>
<feature type="transmembrane region" description="Helical" evidence="7">
    <location>
        <begin position="452"/>
        <end position="473"/>
    </location>
</feature>
<dbReference type="RefSeq" id="WP_349244136.1">
    <property type="nucleotide sequence ID" value="NZ_JASCXX010000006.1"/>
</dbReference>
<feature type="transmembrane region" description="Helical" evidence="7">
    <location>
        <begin position="355"/>
        <end position="377"/>
    </location>
</feature>
<keyword evidence="4 7" id="KW-1133">Transmembrane helix</keyword>
<evidence type="ECO:0000256" key="1">
    <source>
        <dbReference type="ARBA" id="ARBA00004651"/>
    </source>
</evidence>
<dbReference type="InterPro" id="IPR003838">
    <property type="entry name" value="ABC3_permease_C"/>
</dbReference>
<dbReference type="GO" id="GO:0005886">
    <property type="term" value="C:plasma membrane"/>
    <property type="evidence" value="ECO:0007669"/>
    <property type="project" value="UniProtKB-SubCell"/>
</dbReference>
<evidence type="ECO:0000256" key="3">
    <source>
        <dbReference type="ARBA" id="ARBA00022692"/>
    </source>
</evidence>
<name>A0AAW6TTT5_9BACT</name>
<gene>
    <name evidence="10" type="ORF">QJ522_06695</name>
</gene>
<evidence type="ECO:0000256" key="6">
    <source>
        <dbReference type="ARBA" id="ARBA00038076"/>
    </source>
</evidence>
<protein>
    <submittedName>
        <fullName evidence="10">ABC transporter permease</fullName>
    </submittedName>
</protein>
<comment type="similarity">
    <text evidence="6">Belongs to the ABC-4 integral membrane protein family.</text>
</comment>
<dbReference type="InterPro" id="IPR050250">
    <property type="entry name" value="Macrolide_Exporter_MacB"/>
</dbReference>
<keyword evidence="5 7" id="KW-0472">Membrane</keyword>
<evidence type="ECO:0000313" key="11">
    <source>
        <dbReference type="Proteomes" id="UP001431776"/>
    </source>
</evidence>
<dbReference type="PANTHER" id="PTHR30572:SF4">
    <property type="entry name" value="ABC TRANSPORTER PERMEASE YTRF"/>
    <property type="match status" value="1"/>
</dbReference>
<dbReference type="InterPro" id="IPR017800">
    <property type="entry name" value="ADOP"/>
</dbReference>
<feature type="transmembrane region" description="Helical" evidence="7">
    <location>
        <begin position="753"/>
        <end position="778"/>
    </location>
</feature>
<evidence type="ECO:0000256" key="5">
    <source>
        <dbReference type="ARBA" id="ARBA00023136"/>
    </source>
</evidence>
<dbReference type="Proteomes" id="UP001431776">
    <property type="component" value="Unassembled WGS sequence"/>
</dbReference>
<dbReference type="PANTHER" id="PTHR30572">
    <property type="entry name" value="MEMBRANE COMPONENT OF TRANSPORTER-RELATED"/>
    <property type="match status" value="1"/>
</dbReference>
<dbReference type="GO" id="GO:0022857">
    <property type="term" value="F:transmembrane transporter activity"/>
    <property type="evidence" value="ECO:0007669"/>
    <property type="project" value="TreeGrafter"/>
</dbReference>
<evidence type="ECO:0000256" key="4">
    <source>
        <dbReference type="ARBA" id="ARBA00022989"/>
    </source>
</evidence>
<dbReference type="InterPro" id="IPR025857">
    <property type="entry name" value="MacB_PCD"/>
</dbReference>
<dbReference type="Pfam" id="PF02687">
    <property type="entry name" value="FtsX"/>
    <property type="match status" value="2"/>
</dbReference>
<dbReference type="Pfam" id="PF12704">
    <property type="entry name" value="MacB_PCD"/>
    <property type="match status" value="1"/>
</dbReference>
<feature type="domain" description="ABC3 transporter permease C-terminal" evidence="8">
    <location>
        <begin position="306"/>
        <end position="420"/>
    </location>
</feature>
<reference evidence="10" key="1">
    <citation type="submission" date="2023-05" db="EMBL/GenBank/DDBJ databases">
        <title>Anaerotaeda fermentans gen. nov., sp. nov., a novel anaerobic planctomycete of the new family within the order Sedimentisphaerales isolated from Taman Peninsula, Russia.</title>
        <authorList>
            <person name="Khomyakova M.A."/>
            <person name="Merkel A.Y."/>
            <person name="Slobodkin A.I."/>
        </authorList>
    </citation>
    <scope>NUCLEOTIDE SEQUENCE</scope>
    <source>
        <strain evidence="10">M17dextr</strain>
    </source>
</reference>
<evidence type="ECO:0000259" key="9">
    <source>
        <dbReference type="Pfam" id="PF12704"/>
    </source>
</evidence>
<proteinExistence type="inferred from homology"/>
<comment type="caution">
    <text evidence="10">The sequence shown here is derived from an EMBL/GenBank/DDBJ whole genome shotgun (WGS) entry which is preliminary data.</text>
</comment>
<keyword evidence="3 7" id="KW-0812">Transmembrane</keyword>
<comment type="subcellular location">
    <subcellularLocation>
        <location evidence="1">Cell membrane</location>
        <topology evidence="1">Multi-pass membrane protein</topology>
    </subcellularLocation>
</comment>
<feature type="transmembrane region" description="Helical" evidence="7">
    <location>
        <begin position="397"/>
        <end position="417"/>
    </location>
</feature>